<evidence type="ECO:0000313" key="7">
    <source>
        <dbReference type="Proteomes" id="UP000254621"/>
    </source>
</evidence>
<dbReference type="Proteomes" id="UP000254621">
    <property type="component" value="Unassembled WGS sequence"/>
</dbReference>
<dbReference type="PANTHER" id="PTHR43369:SF2">
    <property type="entry name" value="PHOSPHORIBOSYLGLYCINAMIDE FORMYLTRANSFERASE"/>
    <property type="match status" value="1"/>
</dbReference>
<accession>A0A380P0V0</accession>
<organism evidence="6 7">
    <name type="scientific">Weissella viridescens</name>
    <name type="common">Lactobacillus viridescens</name>
    <dbReference type="NCBI Taxonomy" id="1629"/>
    <lineage>
        <taxon>Bacteria</taxon>
        <taxon>Bacillati</taxon>
        <taxon>Bacillota</taxon>
        <taxon>Bacilli</taxon>
        <taxon>Lactobacillales</taxon>
        <taxon>Lactobacillaceae</taxon>
        <taxon>Weissella</taxon>
    </lineage>
</organism>
<dbReference type="PANTHER" id="PTHR43369">
    <property type="entry name" value="PHOSPHORIBOSYLGLYCINAMIDE FORMYLTRANSFERASE"/>
    <property type="match status" value="1"/>
</dbReference>
<reference evidence="6 7" key="1">
    <citation type="submission" date="2018-06" db="EMBL/GenBank/DDBJ databases">
        <authorList>
            <consortium name="Pathogen Informatics"/>
            <person name="Doyle S."/>
        </authorList>
    </citation>
    <scope>NUCLEOTIDE SEQUENCE [LARGE SCALE GENOMIC DNA]</scope>
    <source>
        <strain evidence="6 7">NCTC13645</strain>
    </source>
</reference>
<gene>
    <name evidence="6" type="primary">purN</name>
    <name evidence="6" type="ORF">NCTC13645_01115</name>
</gene>
<dbReference type="GO" id="GO:0004644">
    <property type="term" value="F:phosphoribosylglycinamide formyltransferase activity"/>
    <property type="evidence" value="ECO:0007669"/>
    <property type="project" value="UniProtKB-EC"/>
</dbReference>
<dbReference type="GO" id="GO:0006189">
    <property type="term" value="P:'de novo' IMP biosynthetic process"/>
    <property type="evidence" value="ECO:0007669"/>
    <property type="project" value="TreeGrafter"/>
</dbReference>
<protein>
    <recommendedName>
        <fullName evidence="2">phosphoribosylglycinamide formyltransferase 1</fullName>
        <ecNumber evidence="2">2.1.2.2</ecNumber>
    </recommendedName>
</protein>
<evidence type="ECO:0000256" key="1">
    <source>
        <dbReference type="ARBA" id="ARBA00005054"/>
    </source>
</evidence>
<keyword evidence="3 6" id="KW-0808">Transferase</keyword>
<comment type="pathway">
    <text evidence="1">Purine metabolism; IMP biosynthesis via de novo pathway; N(2)-formyl-N(1)-(5-phospho-D-ribosyl)glycinamide from N(1)-(5-phospho-D-ribosyl)glycinamide (10-formyl THF route): step 1/1.</text>
</comment>
<sequence length="92" mass="10215">MRIITPKLLQAFPQKIVNIHPALLPSFPGTHGIEDAFNYGVKVTGVTVHFVDEGTDTGQIIDQQAVRITNDDTLASLETKFMTLSITYIPRF</sequence>
<dbReference type="Pfam" id="PF00551">
    <property type="entry name" value="Formyl_trans_N"/>
    <property type="match status" value="1"/>
</dbReference>
<feature type="domain" description="Formyl transferase N-terminal" evidence="5">
    <location>
        <begin position="1"/>
        <end position="87"/>
    </location>
</feature>
<dbReference type="InterPro" id="IPR036477">
    <property type="entry name" value="Formyl_transf_N_sf"/>
</dbReference>
<dbReference type="Gene3D" id="3.40.50.170">
    <property type="entry name" value="Formyl transferase, N-terminal domain"/>
    <property type="match status" value="1"/>
</dbReference>
<dbReference type="AlphaFoldDB" id="A0A380P0V0"/>
<evidence type="ECO:0000259" key="5">
    <source>
        <dbReference type="Pfam" id="PF00551"/>
    </source>
</evidence>
<evidence type="ECO:0000256" key="3">
    <source>
        <dbReference type="ARBA" id="ARBA00022679"/>
    </source>
</evidence>
<evidence type="ECO:0000256" key="2">
    <source>
        <dbReference type="ARBA" id="ARBA00012254"/>
    </source>
</evidence>
<evidence type="ECO:0000313" key="6">
    <source>
        <dbReference type="EMBL" id="SUP58866.1"/>
    </source>
</evidence>
<dbReference type="EC" id="2.1.2.2" evidence="2"/>
<evidence type="ECO:0000256" key="4">
    <source>
        <dbReference type="ARBA" id="ARBA00022755"/>
    </source>
</evidence>
<proteinExistence type="predicted"/>
<dbReference type="GO" id="GO:0005829">
    <property type="term" value="C:cytosol"/>
    <property type="evidence" value="ECO:0007669"/>
    <property type="project" value="TreeGrafter"/>
</dbReference>
<dbReference type="STRING" id="1629.IV50_GL000099"/>
<dbReference type="SUPFAM" id="SSF53328">
    <property type="entry name" value="Formyltransferase"/>
    <property type="match status" value="1"/>
</dbReference>
<keyword evidence="4" id="KW-0658">Purine biosynthesis</keyword>
<name>A0A380P0V0_WEIVI</name>
<dbReference type="InterPro" id="IPR002376">
    <property type="entry name" value="Formyl_transf_N"/>
</dbReference>
<dbReference type="EMBL" id="UHIV01000004">
    <property type="protein sequence ID" value="SUP58866.1"/>
    <property type="molecule type" value="Genomic_DNA"/>
</dbReference>